<protein>
    <recommendedName>
        <fullName evidence="2">FAD-binding domain-containing protein</fullName>
    </recommendedName>
</protein>
<dbReference type="EMBL" id="BARV01029330">
    <property type="protein sequence ID" value="GAI43709.1"/>
    <property type="molecule type" value="Genomic_DNA"/>
</dbReference>
<dbReference type="SUPFAM" id="SSF51905">
    <property type="entry name" value="FAD/NAD(P)-binding domain"/>
    <property type="match status" value="1"/>
</dbReference>
<dbReference type="PRINTS" id="PR00420">
    <property type="entry name" value="RNGMNOXGNASE"/>
</dbReference>
<dbReference type="InterPro" id="IPR050407">
    <property type="entry name" value="Geranylgeranyl_reductase"/>
</dbReference>
<evidence type="ECO:0000313" key="1">
    <source>
        <dbReference type="EMBL" id="GAI43709.1"/>
    </source>
</evidence>
<sequence>MRADIAVVGGGPAGCFVGEALAKRGFEVVIVEEHGEVGNPACCAGVVGTGGLRELNIKPRKWVLGKLRRAVFYPPSNRPVEITRGKVEAFVIDRAAFDRELARKAVKAGATMLLRTRCVGLKLGRRPVVKLKGARGTEVETRLVIGADGPASIVARDVGLLKTARYFKCAQLETFAEVRADTAELYFGSSFAPGFFAWLTQAGDLCRVGLGTSQGDALDKLLSFIKTCPTASTKIQSSKIFNLG</sequence>
<dbReference type="PANTHER" id="PTHR42685:SF18">
    <property type="entry name" value="DIGERANYLGERANYLGLYCEROPHOSPHOLIPID REDUCTASE"/>
    <property type="match status" value="1"/>
</dbReference>
<gene>
    <name evidence="1" type="ORF">S06H3_46787</name>
</gene>
<dbReference type="PANTHER" id="PTHR42685">
    <property type="entry name" value="GERANYLGERANYL DIPHOSPHATE REDUCTASE"/>
    <property type="match status" value="1"/>
</dbReference>
<name>X1QKC2_9ZZZZ</name>
<evidence type="ECO:0008006" key="2">
    <source>
        <dbReference type="Google" id="ProtNLM"/>
    </source>
</evidence>
<feature type="non-terminal residue" evidence="1">
    <location>
        <position position="244"/>
    </location>
</feature>
<dbReference type="AlphaFoldDB" id="X1QKC2"/>
<dbReference type="Pfam" id="PF13450">
    <property type="entry name" value="NAD_binding_8"/>
    <property type="match status" value="1"/>
</dbReference>
<proteinExistence type="predicted"/>
<dbReference type="InterPro" id="IPR036188">
    <property type="entry name" value="FAD/NAD-bd_sf"/>
</dbReference>
<dbReference type="Gene3D" id="3.50.50.60">
    <property type="entry name" value="FAD/NAD(P)-binding domain"/>
    <property type="match status" value="1"/>
</dbReference>
<accession>X1QKC2</accession>
<organism evidence="1">
    <name type="scientific">marine sediment metagenome</name>
    <dbReference type="NCBI Taxonomy" id="412755"/>
    <lineage>
        <taxon>unclassified sequences</taxon>
        <taxon>metagenomes</taxon>
        <taxon>ecological metagenomes</taxon>
    </lineage>
</organism>
<comment type="caution">
    <text evidence="1">The sequence shown here is derived from an EMBL/GenBank/DDBJ whole genome shotgun (WGS) entry which is preliminary data.</text>
</comment>
<reference evidence="1" key="1">
    <citation type="journal article" date="2014" name="Front. Microbiol.">
        <title>High frequency of phylogenetically diverse reductive dehalogenase-homologous genes in deep subseafloor sedimentary metagenomes.</title>
        <authorList>
            <person name="Kawai M."/>
            <person name="Futagami T."/>
            <person name="Toyoda A."/>
            <person name="Takaki Y."/>
            <person name="Nishi S."/>
            <person name="Hori S."/>
            <person name="Arai W."/>
            <person name="Tsubouchi T."/>
            <person name="Morono Y."/>
            <person name="Uchiyama I."/>
            <person name="Ito T."/>
            <person name="Fujiyama A."/>
            <person name="Inagaki F."/>
            <person name="Takami H."/>
        </authorList>
    </citation>
    <scope>NUCLEOTIDE SEQUENCE</scope>
    <source>
        <strain evidence="1">Expedition CK06-06</strain>
    </source>
</reference>